<gene>
    <name evidence="1" type="ORF">SCAR479_03444</name>
</gene>
<accession>A0ABR2Y199</accession>
<dbReference type="Gene3D" id="1.25.40.10">
    <property type="entry name" value="Tetratricopeptide repeat domain"/>
    <property type="match status" value="1"/>
</dbReference>
<dbReference type="Proteomes" id="UP001465668">
    <property type="component" value="Unassembled WGS sequence"/>
</dbReference>
<comment type="caution">
    <text evidence="1">The sequence shown here is derived from an EMBL/GenBank/DDBJ whole genome shotgun (WGS) entry which is preliminary data.</text>
</comment>
<sequence>MSSRSEWRALRPRLKEWYIDQNLTIPRIVDMLRDNGKVTTQRTVREILKELGLFKKCKPDDMRTALHLLAQIGYTDALMPPGHFPVQIRDISVPFKTIRNYYRRKNIYTPFAWLWTHPQDDFMPNSNVGLLLDFAPDSDNVQENSASSTYVNSPTCVSDATSMGHRAVASASPSPTASLGGIGQPLVYPVFQNLQQFLCLAHDYSDVYLNSTPASLDAEPRIHRDTIHGQFGHAMQEGIAAVFLYEGPPPEDHVSQAFGYFQSAFGKVDLLLKRQHPMSLALVFSVVCEMAAGISKSSVGASSHTLCVVLSPVLSSLLKYFAEAAQVVLPQNHPISGIFSKLYSLLRHSHAENVLAYSLRATEILLNTFNNHHIKTLDTASYWKLLYLKERHCDSLYHAQGPPESLRRQLLEEQERFYSPTSSNVLWTLTNVADDSLHGDRLSEAEMLYETALARAESHAPYSRAKTRFAALEGLARVARRRAQKTENEIALVSPSRGGATSGDLCRIKYDYLQSADVLLGRACNEAQSFGCGNRRLIRVSKQRTIVQRESMAVASQDMIGSTVQSDIAVKKSS</sequence>
<evidence type="ECO:0000313" key="1">
    <source>
        <dbReference type="EMBL" id="KAK9779837.1"/>
    </source>
</evidence>
<evidence type="ECO:0008006" key="3">
    <source>
        <dbReference type="Google" id="ProtNLM"/>
    </source>
</evidence>
<proteinExistence type="predicted"/>
<reference evidence="1 2" key="1">
    <citation type="submission" date="2024-02" db="EMBL/GenBank/DDBJ databases">
        <title>First draft genome assembly of two strains of Seiridium cardinale.</title>
        <authorList>
            <person name="Emiliani G."/>
            <person name="Scali E."/>
        </authorList>
    </citation>
    <scope>NUCLEOTIDE SEQUENCE [LARGE SCALE GENOMIC DNA]</scope>
    <source>
        <strain evidence="1 2">BM-138-000479</strain>
    </source>
</reference>
<dbReference type="EMBL" id="JARVKM010000009">
    <property type="protein sequence ID" value="KAK9779837.1"/>
    <property type="molecule type" value="Genomic_DNA"/>
</dbReference>
<evidence type="ECO:0000313" key="2">
    <source>
        <dbReference type="Proteomes" id="UP001465668"/>
    </source>
</evidence>
<protein>
    <recommendedName>
        <fullName evidence="3">Clr5 domain-containing protein</fullName>
    </recommendedName>
</protein>
<name>A0ABR2Y199_9PEZI</name>
<dbReference type="InterPro" id="IPR011990">
    <property type="entry name" value="TPR-like_helical_dom_sf"/>
</dbReference>
<keyword evidence="2" id="KW-1185">Reference proteome</keyword>
<organism evidence="1 2">
    <name type="scientific">Seiridium cardinale</name>
    <dbReference type="NCBI Taxonomy" id="138064"/>
    <lineage>
        <taxon>Eukaryota</taxon>
        <taxon>Fungi</taxon>
        <taxon>Dikarya</taxon>
        <taxon>Ascomycota</taxon>
        <taxon>Pezizomycotina</taxon>
        <taxon>Sordariomycetes</taxon>
        <taxon>Xylariomycetidae</taxon>
        <taxon>Amphisphaeriales</taxon>
        <taxon>Sporocadaceae</taxon>
        <taxon>Seiridium</taxon>
    </lineage>
</organism>